<reference evidence="2" key="1">
    <citation type="submission" date="2017-05" db="EMBL/GenBank/DDBJ databases">
        <title>The Genome Sequence of EEnterococcus faecalis 9F2_4866.</title>
        <authorList>
            <consortium name="The Broad Institute Genomics Platform"/>
            <consortium name="The Broad Institute Genomic Center for Infectious Diseases"/>
            <person name="Earl A."/>
            <person name="Manson A."/>
            <person name="Schwartman J."/>
            <person name="Gilmore M."/>
            <person name="Abouelleil A."/>
            <person name="Cao P."/>
            <person name="Chapman S."/>
            <person name="Cusick C."/>
            <person name="Shea T."/>
            <person name="Young S."/>
            <person name="Neafsey D."/>
            <person name="Nusbaum C."/>
            <person name="Birren B."/>
        </authorList>
    </citation>
    <scope>NUCLEOTIDE SEQUENCE [LARGE SCALE GENOMIC DNA]</scope>
    <source>
        <strain evidence="2">12C11_DIV0727</strain>
    </source>
</reference>
<dbReference type="EMBL" id="CP147248">
    <property type="protein sequence ID" value="WYJ87022.1"/>
    <property type="molecule type" value="Genomic_DNA"/>
</dbReference>
<dbReference type="RefSeq" id="WP_254907629.1">
    <property type="nucleotide sequence ID" value="NZ_CP147248.1"/>
</dbReference>
<accession>A0ABZ2T6L7</accession>
<protein>
    <recommendedName>
        <fullName evidence="3">Terminase</fullName>
    </recommendedName>
</protein>
<gene>
    <name evidence="1" type="ORF">A5866_002106</name>
</gene>
<dbReference type="Gene3D" id="3.40.50.300">
    <property type="entry name" value="P-loop containing nucleotide triphosphate hydrolases"/>
    <property type="match status" value="1"/>
</dbReference>
<dbReference type="InterPro" id="IPR027417">
    <property type="entry name" value="P-loop_NTPase"/>
</dbReference>
<dbReference type="Pfam" id="PF03237">
    <property type="entry name" value="Terminase_6N"/>
    <property type="match status" value="1"/>
</dbReference>
<evidence type="ECO:0008006" key="3">
    <source>
        <dbReference type="Google" id="ProtNLM"/>
    </source>
</evidence>
<sequence>MTELILSPKYKRFLKYDTDVEFLEGTTAAGKTTVGAVKFLFKVAESNRKLHIISGLDLGTIEKNIIQSELRIIDIFGSLVTYHSKGNKDHSLPHLKYQTSNGEKIIYVLGYDNKARWKKVLGGQYGCLYIDEINIADMEYVREIFMCADYVMATLNPDDPELPIYHEYINHARPLPEYETDAPREINDQLNQSPKEGWVHWFFGFSHNDGLTERKKQKIISAVPTGTKLYKNKILGIRGRAEGLVFSNFEYKNNVITEQKAMSKNYIYFSCGVDTSYSAQSNDTISFIFQGITDIGEIVILEEEVKNNKDERTPFSPSDVAVNLIQFLE</sequence>
<dbReference type="Proteomes" id="UP000195080">
    <property type="component" value="Chromosome"/>
</dbReference>
<name>A0ABZ2T6L7_9ENTE</name>
<proteinExistence type="predicted"/>
<evidence type="ECO:0000313" key="2">
    <source>
        <dbReference type="Proteomes" id="UP000195080"/>
    </source>
</evidence>
<organism evidence="1 2">
    <name type="scientific">Candidatus Enterococcus lemimoniae</name>
    <dbReference type="NCBI Taxonomy" id="1834167"/>
    <lineage>
        <taxon>Bacteria</taxon>
        <taxon>Bacillati</taxon>
        <taxon>Bacillota</taxon>
        <taxon>Bacilli</taxon>
        <taxon>Lactobacillales</taxon>
        <taxon>Enterococcaceae</taxon>
        <taxon>Enterococcus</taxon>
    </lineage>
</organism>
<keyword evidence="2" id="KW-1185">Reference proteome</keyword>
<reference evidence="1 2" key="2">
    <citation type="submission" date="2024-03" db="EMBL/GenBank/DDBJ databases">
        <title>The Genome Sequence of Enterococcus sp. DIV0727d.</title>
        <authorList>
            <consortium name="The Broad Institute Genomics Platform"/>
            <consortium name="The Broad Institute Microbial Omics Core"/>
            <consortium name="The Broad Institute Genomic Center for Infectious Diseases"/>
            <person name="Earl A."/>
            <person name="Manson A."/>
            <person name="Gilmore M."/>
            <person name="Schwartman J."/>
            <person name="Shea T."/>
            <person name="Abouelleil A."/>
            <person name="Cao P."/>
            <person name="Chapman S."/>
            <person name="Cusick C."/>
            <person name="Young S."/>
            <person name="Neafsey D."/>
            <person name="Nusbaum C."/>
            <person name="Birren B."/>
        </authorList>
    </citation>
    <scope>NUCLEOTIDE SEQUENCE [LARGE SCALE GENOMIC DNA]</scope>
    <source>
        <strain evidence="1 2">12C11_DIV0727</strain>
    </source>
</reference>
<evidence type="ECO:0000313" key="1">
    <source>
        <dbReference type="EMBL" id="WYJ87022.1"/>
    </source>
</evidence>